<feature type="compositionally biased region" description="Polar residues" evidence="2">
    <location>
        <begin position="354"/>
        <end position="370"/>
    </location>
</feature>
<feature type="compositionally biased region" description="Polar residues" evidence="2">
    <location>
        <begin position="437"/>
        <end position="448"/>
    </location>
</feature>
<feature type="compositionally biased region" description="Basic and acidic residues" evidence="2">
    <location>
        <begin position="339"/>
        <end position="351"/>
    </location>
</feature>
<feature type="region of interest" description="Disordered" evidence="2">
    <location>
        <begin position="232"/>
        <end position="285"/>
    </location>
</feature>
<keyword evidence="6" id="KW-1185">Reference proteome</keyword>
<dbReference type="InterPro" id="IPR001623">
    <property type="entry name" value="DnaJ_domain"/>
</dbReference>
<dbReference type="OrthoDB" id="10609701at2759"/>
<dbReference type="PANTHER" id="PTHR44145:SF3">
    <property type="entry name" value="DNAJ HOMOLOG SUBFAMILY A MEMBER 3, MITOCHONDRIAL"/>
    <property type="match status" value="1"/>
</dbReference>
<dbReference type="EMBL" id="CAMXCT010004412">
    <property type="protein sequence ID" value="CAI4008880.1"/>
    <property type="molecule type" value="Genomic_DNA"/>
</dbReference>
<dbReference type="InterPro" id="IPR051938">
    <property type="entry name" value="Apopto_cytoskel_mod"/>
</dbReference>
<dbReference type="Pfam" id="PF00226">
    <property type="entry name" value="DnaJ"/>
    <property type="match status" value="1"/>
</dbReference>
<dbReference type="Proteomes" id="UP001152797">
    <property type="component" value="Unassembled WGS sequence"/>
</dbReference>
<evidence type="ECO:0000256" key="2">
    <source>
        <dbReference type="SAM" id="MobiDB-lite"/>
    </source>
</evidence>
<feature type="compositionally biased region" description="Low complexity" evidence="2">
    <location>
        <begin position="717"/>
        <end position="726"/>
    </location>
</feature>
<feature type="region of interest" description="Disordered" evidence="2">
    <location>
        <begin position="664"/>
        <end position="772"/>
    </location>
</feature>
<evidence type="ECO:0000313" key="5">
    <source>
        <dbReference type="EMBL" id="CAL4796192.1"/>
    </source>
</evidence>
<evidence type="ECO:0000313" key="6">
    <source>
        <dbReference type="Proteomes" id="UP001152797"/>
    </source>
</evidence>
<feature type="compositionally biased region" description="Basic residues" evidence="2">
    <location>
        <begin position="259"/>
        <end position="271"/>
    </location>
</feature>
<dbReference type="CDD" id="cd06257">
    <property type="entry name" value="DnaJ"/>
    <property type="match status" value="1"/>
</dbReference>
<feature type="compositionally biased region" description="Low complexity" evidence="2">
    <location>
        <begin position="736"/>
        <end position="748"/>
    </location>
</feature>
<keyword evidence="1" id="KW-0143">Chaperone</keyword>
<dbReference type="SUPFAM" id="SSF46565">
    <property type="entry name" value="Chaperone J-domain"/>
    <property type="match status" value="1"/>
</dbReference>
<feature type="domain" description="J" evidence="3">
    <location>
        <begin position="7"/>
        <end position="72"/>
    </location>
</feature>
<proteinExistence type="predicted"/>
<accession>A0A9P1DFQ4</accession>
<name>A0A9P1DFQ4_9DINO</name>
<dbReference type="PRINTS" id="PR00625">
    <property type="entry name" value="JDOMAIN"/>
</dbReference>
<dbReference type="SMART" id="SM00271">
    <property type="entry name" value="DnaJ"/>
    <property type="match status" value="1"/>
</dbReference>
<feature type="compositionally biased region" description="Polar residues" evidence="2">
    <location>
        <begin position="560"/>
        <end position="573"/>
    </location>
</feature>
<reference evidence="5 6" key="2">
    <citation type="submission" date="2024-05" db="EMBL/GenBank/DDBJ databases">
        <authorList>
            <person name="Chen Y."/>
            <person name="Shah S."/>
            <person name="Dougan E. K."/>
            <person name="Thang M."/>
            <person name="Chan C."/>
        </authorList>
    </citation>
    <scope>NUCLEOTIDE SEQUENCE [LARGE SCALE GENOMIC DNA]</scope>
</reference>
<dbReference type="EMBL" id="CAMXCT020004412">
    <property type="protein sequence ID" value="CAL1162255.1"/>
    <property type="molecule type" value="Genomic_DNA"/>
</dbReference>
<dbReference type="PROSITE" id="PS50076">
    <property type="entry name" value="DNAJ_2"/>
    <property type="match status" value="1"/>
</dbReference>
<evidence type="ECO:0000259" key="3">
    <source>
        <dbReference type="PROSITE" id="PS50076"/>
    </source>
</evidence>
<dbReference type="AlphaFoldDB" id="A0A9P1DFQ4"/>
<evidence type="ECO:0000313" key="4">
    <source>
        <dbReference type="EMBL" id="CAI4008880.1"/>
    </source>
</evidence>
<organism evidence="4">
    <name type="scientific">Cladocopium goreaui</name>
    <dbReference type="NCBI Taxonomy" id="2562237"/>
    <lineage>
        <taxon>Eukaryota</taxon>
        <taxon>Sar</taxon>
        <taxon>Alveolata</taxon>
        <taxon>Dinophyceae</taxon>
        <taxon>Suessiales</taxon>
        <taxon>Symbiodiniaceae</taxon>
        <taxon>Cladocopium</taxon>
    </lineage>
</organism>
<gene>
    <name evidence="4" type="ORF">C1SCF055_LOCUS34274</name>
</gene>
<dbReference type="InterPro" id="IPR036869">
    <property type="entry name" value="J_dom_sf"/>
</dbReference>
<reference evidence="4" key="1">
    <citation type="submission" date="2022-10" db="EMBL/GenBank/DDBJ databases">
        <authorList>
            <person name="Chen Y."/>
            <person name="Dougan E. K."/>
            <person name="Chan C."/>
            <person name="Rhodes N."/>
            <person name="Thang M."/>
        </authorList>
    </citation>
    <scope>NUCLEOTIDE SEQUENCE</scope>
</reference>
<dbReference type="Gene3D" id="1.10.287.110">
    <property type="entry name" value="DnaJ domain"/>
    <property type="match status" value="1"/>
</dbReference>
<feature type="region of interest" description="Disordered" evidence="2">
    <location>
        <begin position="314"/>
        <end position="501"/>
    </location>
</feature>
<feature type="region of interest" description="Disordered" evidence="2">
    <location>
        <begin position="560"/>
        <end position="579"/>
    </location>
</feature>
<feature type="compositionally biased region" description="Basic and acidic residues" evidence="2">
    <location>
        <begin position="455"/>
        <end position="475"/>
    </location>
</feature>
<protein>
    <submittedName>
        <fullName evidence="5">Chaperone protein DnaJ</fullName>
    </submittedName>
</protein>
<evidence type="ECO:0000256" key="1">
    <source>
        <dbReference type="ARBA" id="ARBA00023186"/>
    </source>
</evidence>
<sequence length="968" mass="106025">MDEKLPDYYKVLGITSDAEIDAIKKAYRQLALKWHPDKNDGDAAAAEKFKELAEAFTVLSDAEQRKSYDQERLAAARGDLRRRQPRSKTMEAAIAKTMREARDKSGPNVPPFATEVLDKQKHLLDFCTFVVADAEADVEVKLTVATVEGEHFAVYFGQLTGLAQDQQFVRRDLELRNVQGTVATAAVFCALQQRWTVGRGACARLPGDAIVVGPEDTQASYVLQHIFPEAEPTQVEPSGESQGGADNVSKAPVKEVRRSSKVKRRSIRKRSNAVEGDGGAATEIDRIDSKAPASSEMADQNPCPSCCGLTGSPALGSLRSPGDSDGTSPTRAESETCPEEPKTLEVEDVGHGEQSPSRQAATRKSSNASICVSEPLAPSEVGSMSPSEKSHAVDAPRTAGPWRIAQRSREPTEAPPATRVNSNGSVCVSEHLAPSEVGSTTASASEKTAPSEARNIWRSECAQREPPEAVCHSDSEPELPLPSQQELAEEINSRSKVQRGPNNSLWCRAQRAYAEDCAKQCRRPQEMGCNEEGDALWLDSRDWAKEVKEEKDWKFAAKQKISQATAPKTSPVSGRTAPLDGWEVDQRGRWFRVMATALSIRRRPEVDAPLAGELPFGEVFQAVSSTGEDGFRFLELSRGRGWVFSDARVQPVLVIDDAGQAVTEMQNAERRPQAPVEAEAEPEPSCQSPRISEFKAKKPLRTTVERQKPLRGRSRGSQRLGQRQSQATKEMPHSTAPAAPAKLAEVAPNGSGGPASERRPAALARASTGSPIRATRAWSMEPEPVERAETRELKIDAFGPLQAWPRQPVRANHSLASQCFTPTSQSFGAEADRGSRSTEIWTPWKPGAWRRARSAEAQNFRTFWDFRTARENLEERQRIQAALLKVALRVHPDDAGIRSTSMPARCRNSPKRLHLFDETMVDGHWNNVAKRPLSRRSSAHDLCDVPPGRLGATRERLGRCPGAPVSVG</sequence>
<dbReference type="EMBL" id="CAMXCT030004412">
    <property type="protein sequence ID" value="CAL4796192.1"/>
    <property type="molecule type" value="Genomic_DNA"/>
</dbReference>
<comment type="caution">
    <text evidence="4">The sequence shown here is derived from an EMBL/GenBank/DDBJ whole genome shotgun (WGS) entry which is preliminary data.</text>
</comment>
<dbReference type="PANTHER" id="PTHR44145">
    <property type="entry name" value="DNAJ HOMOLOG SUBFAMILY A MEMBER 3, MITOCHONDRIAL"/>
    <property type="match status" value="1"/>
</dbReference>